<name>A0A177FB87_9EURO</name>
<protein>
    <submittedName>
        <fullName evidence="1">Uncharacterized protein</fullName>
    </submittedName>
</protein>
<dbReference type="RefSeq" id="XP_022513437.1">
    <property type="nucleotide sequence ID" value="XM_022654160.1"/>
</dbReference>
<gene>
    <name evidence="1" type="ORF">AYO21_04187</name>
</gene>
<dbReference type="GeneID" id="34599357"/>
<comment type="caution">
    <text evidence="1">The sequence shown here is derived from an EMBL/GenBank/DDBJ whole genome shotgun (WGS) entry which is preliminary data.</text>
</comment>
<proteinExistence type="predicted"/>
<keyword evidence="2" id="KW-1185">Reference proteome</keyword>
<dbReference type="OrthoDB" id="5400577at2759"/>
<dbReference type="Proteomes" id="UP000077002">
    <property type="component" value="Unassembled WGS sequence"/>
</dbReference>
<reference evidence="1 2" key="1">
    <citation type="submission" date="2016-03" db="EMBL/GenBank/DDBJ databases">
        <title>Draft genome sequence of the Fonsecaea monophora CBS 269.37.</title>
        <authorList>
            <person name="Bombassaro A."/>
            <person name="Vinicius W.A."/>
            <person name="De Hoog S."/>
            <person name="Sun J."/>
            <person name="Souza E.M."/>
            <person name="Raittz R.T."/>
            <person name="Costa F."/>
            <person name="Leao A.C."/>
            <person name="Tadra-Sfeir M.Z."/>
            <person name="Baura V."/>
            <person name="Balsanelli E."/>
            <person name="Pedrosa F.O."/>
            <person name="Moreno L.F."/>
            <person name="Steffens M.B."/>
            <person name="Xi L."/>
            <person name="Bocca A.L."/>
            <person name="Felipe M.S."/>
            <person name="Teixeira M."/>
            <person name="Telles Filho F.Q."/>
            <person name="Azevedo C.M."/>
            <person name="Gomes R."/>
            <person name="Vicente V.A."/>
        </authorList>
    </citation>
    <scope>NUCLEOTIDE SEQUENCE [LARGE SCALE GENOMIC DNA]</scope>
    <source>
        <strain evidence="1 2">CBS 269.37</strain>
    </source>
</reference>
<sequence length="173" mass="19789">MGQLSQQELTAGELLLALAEANGYQRGVHREADEICGRDKHVAKTKKNQNATLRRYVLWRLSAMRKDHAQKALPPPDEETARRQYLGHNVTAPDLGTVKDFIRFYIDISKPQLDKEKKRPTADSINIAAEWFFAGFTRVTGTETDKERSEVYNWVRQTLTREGIIVNKHPAKT</sequence>
<evidence type="ECO:0000313" key="2">
    <source>
        <dbReference type="Proteomes" id="UP000077002"/>
    </source>
</evidence>
<organism evidence="1 2">
    <name type="scientific">Fonsecaea monophora</name>
    <dbReference type="NCBI Taxonomy" id="254056"/>
    <lineage>
        <taxon>Eukaryota</taxon>
        <taxon>Fungi</taxon>
        <taxon>Dikarya</taxon>
        <taxon>Ascomycota</taxon>
        <taxon>Pezizomycotina</taxon>
        <taxon>Eurotiomycetes</taxon>
        <taxon>Chaetothyriomycetidae</taxon>
        <taxon>Chaetothyriales</taxon>
        <taxon>Herpotrichiellaceae</taxon>
        <taxon>Fonsecaea</taxon>
    </lineage>
</organism>
<dbReference type="EMBL" id="LVKK01000023">
    <property type="protein sequence ID" value="OAG41485.1"/>
    <property type="molecule type" value="Genomic_DNA"/>
</dbReference>
<accession>A0A177FB87</accession>
<evidence type="ECO:0000313" key="1">
    <source>
        <dbReference type="EMBL" id="OAG41485.1"/>
    </source>
</evidence>
<dbReference type="AlphaFoldDB" id="A0A177FB87"/>